<dbReference type="KEGG" id="surl:BI350_08450"/>
<dbReference type="Proteomes" id="UP000185746">
    <property type="component" value="Chromosome"/>
</dbReference>
<gene>
    <name evidence="1" type="ORF">BI350_08450</name>
</gene>
<proteinExistence type="predicted"/>
<reference evidence="1 2" key="1">
    <citation type="submission" date="2016-09" db="EMBL/GenBank/DDBJ databases">
        <title>Complete genome sequence of the Lysinibacillus sphaericus LMG 22257, a specie of Bacillus with ureolytic activity that can effectively biodeposit calcium carbonate.</title>
        <authorList>
            <person name="Yan W."/>
        </authorList>
    </citation>
    <scope>NUCLEOTIDE SEQUENCE [LARGE SCALE GENOMIC DNA]</scope>
    <source>
        <strain evidence="1 2">LMG 22257</strain>
    </source>
</reference>
<protein>
    <submittedName>
        <fullName evidence="1">Uncharacterized protein</fullName>
    </submittedName>
</protein>
<sequence>MESSERLIHHIAVDLKEEALRIEKEIMMQFPPLLGYDLLVGRKYYLSHNLDPPWDRSGHLYSKSIDATFDKKDYKKVKEFFEEFRGNSIASFVSGCGLYYETYGEYYKEWMIGKYQNAHYAVLENLNIDVVTMLTGRSYDKDSSDIEERVDCLMDEVNEFVDQSYFYAENLFLKIIEMDLHFVYKLGEKKARKRLHRMRVDMENEMKNIEQEKAVFNRFWPLLEKKHKLVYQKSFPSRIEMPEFESFQRFLQKQNVSEQEMNLIGKYAPISFSNSVTNKLQLKP</sequence>
<keyword evidence="2" id="KW-1185">Reference proteome</keyword>
<evidence type="ECO:0000313" key="1">
    <source>
        <dbReference type="EMBL" id="AOV07559.1"/>
    </source>
</evidence>
<organism evidence="1 2">
    <name type="scientific">Sporosarcina ureilytica</name>
    <dbReference type="NCBI Taxonomy" id="298596"/>
    <lineage>
        <taxon>Bacteria</taxon>
        <taxon>Bacillati</taxon>
        <taxon>Bacillota</taxon>
        <taxon>Bacilli</taxon>
        <taxon>Bacillales</taxon>
        <taxon>Caryophanaceae</taxon>
        <taxon>Sporosarcina</taxon>
    </lineage>
</organism>
<dbReference type="EMBL" id="CP017560">
    <property type="protein sequence ID" value="AOV07559.1"/>
    <property type="molecule type" value="Genomic_DNA"/>
</dbReference>
<dbReference type="RefSeq" id="WP_075527692.1">
    <property type="nucleotide sequence ID" value="NZ_CP017560.1"/>
</dbReference>
<dbReference type="AlphaFoldDB" id="A0A1D8JFS1"/>
<accession>A0A1D8JFS1</accession>
<evidence type="ECO:0000313" key="2">
    <source>
        <dbReference type="Proteomes" id="UP000185746"/>
    </source>
</evidence>
<name>A0A1D8JFS1_9BACL</name>